<dbReference type="GO" id="GO:0004499">
    <property type="term" value="F:N,N-dimethylaniline monooxygenase activity"/>
    <property type="evidence" value="ECO:0007669"/>
    <property type="project" value="InterPro"/>
</dbReference>
<evidence type="ECO:0000256" key="4">
    <source>
        <dbReference type="ARBA" id="ARBA00023002"/>
    </source>
</evidence>
<dbReference type="EMBL" id="NCVQ01000003">
    <property type="protein sequence ID" value="PWZ38603.1"/>
    <property type="molecule type" value="Genomic_DNA"/>
</dbReference>
<evidence type="ECO:0000256" key="5">
    <source>
        <dbReference type="RuleBase" id="RU361177"/>
    </source>
</evidence>
<keyword evidence="3 5" id="KW-0274">FAD</keyword>
<comment type="similarity">
    <text evidence="1 5">Belongs to the FMO family.</text>
</comment>
<dbReference type="GO" id="GO:0050660">
    <property type="term" value="F:flavin adenine dinucleotide binding"/>
    <property type="evidence" value="ECO:0007669"/>
    <property type="project" value="InterPro"/>
</dbReference>
<evidence type="ECO:0000256" key="1">
    <source>
        <dbReference type="ARBA" id="ARBA00009183"/>
    </source>
</evidence>
<accession>A0A3L6FVU5</accession>
<name>A0A3L6FVU5_MAIZE</name>
<gene>
    <name evidence="6" type="primary">FMOGS-OX2</name>
    <name evidence="6" type="ORF">Zm00014a_020573</name>
</gene>
<dbReference type="SUPFAM" id="SSF51905">
    <property type="entry name" value="FAD/NAD(P)-binding domain"/>
    <property type="match status" value="1"/>
</dbReference>
<keyword evidence="2 5" id="KW-0285">Flavoprotein</keyword>
<reference evidence="6" key="1">
    <citation type="journal article" date="2018" name="Nat. Genet.">
        <title>Extensive intraspecific gene order and gene structural variations between Mo17 and other maize genomes.</title>
        <authorList>
            <person name="Sun S."/>
            <person name="Zhou Y."/>
            <person name="Chen J."/>
            <person name="Shi J."/>
            <person name="Zhao H."/>
            <person name="Zhao H."/>
            <person name="Song W."/>
            <person name="Zhang M."/>
            <person name="Cui Y."/>
            <person name="Dong X."/>
            <person name="Liu H."/>
            <person name="Ma X."/>
            <person name="Jiao Y."/>
            <person name="Wang B."/>
            <person name="Wei X."/>
            <person name="Stein J.C."/>
            <person name="Glaubitz J.C."/>
            <person name="Lu F."/>
            <person name="Yu G."/>
            <person name="Liang C."/>
            <person name="Fengler K."/>
            <person name="Li B."/>
            <person name="Rafalski A."/>
            <person name="Schnable P.S."/>
            <person name="Ware D.H."/>
            <person name="Buckler E.S."/>
            <person name="Lai J."/>
        </authorList>
    </citation>
    <scope>NUCLEOTIDE SEQUENCE [LARGE SCALE GENOMIC DNA]</scope>
    <source>
        <tissue evidence="6">Seedling</tissue>
    </source>
</reference>
<dbReference type="EC" id="1.-.-.-" evidence="5"/>
<dbReference type="AlphaFoldDB" id="A0A3L6FVU5"/>
<sequence>MGFLDFPFAPVPDSADARRFPQHQEVLRYIQAFARRFHLDGIIRLRTEVLAVSKDNNKGISGDWRVRWRRNAAGDESEQEQEEEVFDAIVVCSSHYTEPRTAPPTSSA</sequence>
<evidence type="ECO:0000256" key="3">
    <source>
        <dbReference type="ARBA" id="ARBA00022827"/>
    </source>
</evidence>
<dbReference type="Gene3D" id="3.50.50.60">
    <property type="entry name" value="FAD/NAD(P)-binding domain"/>
    <property type="match status" value="1"/>
</dbReference>
<keyword evidence="4 5" id="KW-0560">Oxidoreductase</keyword>
<dbReference type="Proteomes" id="UP000251960">
    <property type="component" value="Chromosome 2"/>
</dbReference>
<proteinExistence type="inferred from homology"/>
<comment type="caution">
    <text evidence="6">The sequence shown here is derived from an EMBL/GenBank/DDBJ whole genome shotgun (WGS) entry which is preliminary data.</text>
</comment>
<dbReference type="InterPro" id="IPR036188">
    <property type="entry name" value="FAD/NAD-bd_sf"/>
</dbReference>
<dbReference type="PANTHER" id="PTHR23023">
    <property type="entry name" value="DIMETHYLANILINE MONOOXYGENASE"/>
    <property type="match status" value="1"/>
</dbReference>
<dbReference type="Pfam" id="PF00743">
    <property type="entry name" value="FMO-like"/>
    <property type="match status" value="1"/>
</dbReference>
<organism evidence="6">
    <name type="scientific">Zea mays</name>
    <name type="common">Maize</name>
    <dbReference type="NCBI Taxonomy" id="4577"/>
    <lineage>
        <taxon>Eukaryota</taxon>
        <taxon>Viridiplantae</taxon>
        <taxon>Streptophyta</taxon>
        <taxon>Embryophyta</taxon>
        <taxon>Tracheophyta</taxon>
        <taxon>Spermatophyta</taxon>
        <taxon>Magnoliopsida</taxon>
        <taxon>Liliopsida</taxon>
        <taxon>Poales</taxon>
        <taxon>Poaceae</taxon>
        <taxon>PACMAD clade</taxon>
        <taxon>Panicoideae</taxon>
        <taxon>Andropogonodae</taxon>
        <taxon>Andropogoneae</taxon>
        <taxon>Tripsacinae</taxon>
        <taxon>Zea</taxon>
    </lineage>
</organism>
<evidence type="ECO:0000256" key="2">
    <source>
        <dbReference type="ARBA" id="ARBA00022630"/>
    </source>
</evidence>
<protein>
    <recommendedName>
        <fullName evidence="5">Flavin-containing monooxygenase</fullName>
        <ecNumber evidence="5">1.-.-.-</ecNumber>
    </recommendedName>
</protein>
<keyword evidence="5 6" id="KW-0503">Monooxygenase</keyword>
<comment type="cofactor">
    <cofactor evidence="5">
        <name>FAD</name>
        <dbReference type="ChEBI" id="CHEBI:57692"/>
    </cofactor>
</comment>
<dbReference type="InterPro" id="IPR020946">
    <property type="entry name" value="Flavin_mOase-like"/>
</dbReference>
<dbReference type="InterPro" id="IPR050346">
    <property type="entry name" value="FMO-like"/>
</dbReference>
<dbReference type="GO" id="GO:0050661">
    <property type="term" value="F:NADP binding"/>
    <property type="evidence" value="ECO:0007669"/>
    <property type="project" value="InterPro"/>
</dbReference>
<evidence type="ECO:0000313" key="6">
    <source>
        <dbReference type="EMBL" id="PWZ38603.1"/>
    </source>
</evidence>